<sequence>MFIDTSIKKEKSKSIVEYDDFE</sequence>
<organism evidence="2 4">
    <name type="scientific">Rotaria magnacalcarata</name>
    <dbReference type="NCBI Taxonomy" id="392030"/>
    <lineage>
        <taxon>Eukaryota</taxon>
        <taxon>Metazoa</taxon>
        <taxon>Spiralia</taxon>
        <taxon>Gnathifera</taxon>
        <taxon>Rotifera</taxon>
        <taxon>Eurotatoria</taxon>
        <taxon>Bdelloidea</taxon>
        <taxon>Philodinida</taxon>
        <taxon>Philodinidae</taxon>
        <taxon>Rotaria</taxon>
    </lineage>
</organism>
<feature type="non-terminal residue" evidence="2">
    <location>
        <position position="22"/>
    </location>
</feature>
<gene>
    <name evidence="1" type="ORF">BYL167_LOCUS30677</name>
    <name evidence="2" type="ORF">GIL414_LOCUS35149</name>
    <name evidence="3" type="ORF">GIL414_LOCUS85540</name>
</gene>
<comment type="caution">
    <text evidence="2">The sequence shown here is derived from an EMBL/GenBank/DDBJ whole genome shotgun (WGS) entry which is preliminary data.</text>
</comment>
<accession>A0A8S2XPL2</accession>
<name>A0A8S2XPL2_9BILA</name>
<evidence type="ECO:0000313" key="3">
    <source>
        <dbReference type="EMBL" id="CAF5223350.1"/>
    </source>
</evidence>
<dbReference type="Proteomes" id="UP000681720">
    <property type="component" value="Unassembled WGS sequence"/>
</dbReference>
<protein>
    <submittedName>
        <fullName evidence="2">Uncharacterized protein</fullName>
    </submittedName>
</protein>
<proteinExistence type="predicted"/>
<dbReference type="EMBL" id="CAJOBH010051103">
    <property type="protein sequence ID" value="CAF4379611.1"/>
    <property type="molecule type" value="Genomic_DNA"/>
</dbReference>
<evidence type="ECO:0000313" key="2">
    <source>
        <dbReference type="EMBL" id="CAF4510207.1"/>
    </source>
</evidence>
<evidence type="ECO:0000313" key="1">
    <source>
        <dbReference type="EMBL" id="CAF4379611.1"/>
    </source>
</evidence>
<dbReference type="AlphaFoldDB" id="A0A8S2XPL2"/>
<evidence type="ECO:0000313" key="4">
    <source>
        <dbReference type="Proteomes" id="UP000681720"/>
    </source>
</evidence>
<dbReference type="Proteomes" id="UP000681967">
    <property type="component" value="Unassembled WGS sequence"/>
</dbReference>
<dbReference type="EMBL" id="CAJOBJ010083265">
    <property type="protein sequence ID" value="CAF4510207.1"/>
    <property type="molecule type" value="Genomic_DNA"/>
</dbReference>
<reference evidence="2" key="1">
    <citation type="submission" date="2021-02" db="EMBL/GenBank/DDBJ databases">
        <authorList>
            <person name="Nowell W R."/>
        </authorList>
    </citation>
    <scope>NUCLEOTIDE SEQUENCE</scope>
</reference>
<dbReference type="EMBL" id="CAJOBJ010370859">
    <property type="protein sequence ID" value="CAF5223350.1"/>
    <property type="molecule type" value="Genomic_DNA"/>
</dbReference>